<dbReference type="Proteomes" id="UP000254033">
    <property type="component" value="Unassembled WGS sequence"/>
</dbReference>
<evidence type="ECO:0000313" key="5">
    <source>
        <dbReference type="EMBL" id="STX37305.1"/>
    </source>
</evidence>
<dbReference type="PANTHER" id="PTHR44688">
    <property type="entry name" value="DNA-BINDING TRANSCRIPTIONAL ACTIVATOR DEVR_DOSR"/>
    <property type="match status" value="1"/>
</dbReference>
<dbReference type="PANTHER" id="PTHR44688:SF16">
    <property type="entry name" value="DNA-BINDING TRANSCRIPTIONAL ACTIVATOR DEVR_DOSR"/>
    <property type="match status" value="1"/>
</dbReference>
<keyword evidence="3" id="KW-0804">Transcription</keyword>
<dbReference type="InterPro" id="IPR000792">
    <property type="entry name" value="Tscrpt_reg_LuxR_C"/>
</dbReference>
<organism evidence="5 6">
    <name type="scientific">Legionella feeleii</name>
    <dbReference type="NCBI Taxonomy" id="453"/>
    <lineage>
        <taxon>Bacteria</taxon>
        <taxon>Pseudomonadati</taxon>
        <taxon>Pseudomonadota</taxon>
        <taxon>Gammaproteobacteria</taxon>
        <taxon>Legionellales</taxon>
        <taxon>Legionellaceae</taxon>
        <taxon>Legionella</taxon>
    </lineage>
</organism>
<evidence type="ECO:0000259" key="4">
    <source>
        <dbReference type="PROSITE" id="PS50043"/>
    </source>
</evidence>
<dbReference type="InterPro" id="IPR036388">
    <property type="entry name" value="WH-like_DNA-bd_sf"/>
</dbReference>
<dbReference type="AlphaFoldDB" id="A0A378IRU1"/>
<protein>
    <submittedName>
        <fullName evidence="5">Lipolytic enzyme / transcription regulator protein</fullName>
    </submittedName>
</protein>
<dbReference type="SMART" id="SM00421">
    <property type="entry name" value="HTH_LUXR"/>
    <property type="match status" value="1"/>
</dbReference>
<accession>A0A378IRU1</accession>
<proteinExistence type="predicted"/>
<keyword evidence="2" id="KW-0238">DNA-binding</keyword>
<keyword evidence="1" id="KW-0805">Transcription regulation</keyword>
<dbReference type="GO" id="GO:0006355">
    <property type="term" value="P:regulation of DNA-templated transcription"/>
    <property type="evidence" value="ECO:0007669"/>
    <property type="project" value="InterPro"/>
</dbReference>
<evidence type="ECO:0000256" key="3">
    <source>
        <dbReference type="ARBA" id="ARBA00023163"/>
    </source>
</evidence>
<evidence type="ECO:0000313" key="6">
    <source>
        <dbReference type="Proteomes" id="UP000254033"/>
    </source>
</evidence>
<dbReference type="EMBL" id="UGNY01000001">
    <property type="protein sequence ID" value="STX37305.1"/>
    <property type="molecule type" value="Genomic_DNA"/>
</dbReference>
<dbReference type="CDD" id="cd06170">
    <property type="entry name" value="LuxR_C_like"/>
    <property type="match status" value="1"/>
</dbReference>
<dbReference type="GO" id="GO:0003677">
    <property type="term" value="F:DNA binding"/>
    <property type="evidence" value="ECO:0007669"/>
    <property type="project" value="UniProtKB-KW"/>
</dbReference>
<sequence>MFPILTARVGTVTSLARVLFNVGRVLTRRAVGRGAQPALEKNMEPKRINKQDFIHYYTAKQNQFFKAFARDYLSYLGNPNPTNKQLAEVQTLLSLAWVQRPLCIDGRLTKREQQCLYLSSLGKSIKEIATFFALSERQVVWHRNNIFQKLACKNIAEAIAKGIRYGEIGAPA</sequence>
<name>A0A378IRU1_9GAMM</name>
<dbReference type="Gene3D" id="1.10.10.10">
    <property type="entry name" value="Winged helix-like DNA-binding domain superfamily/Winged helix DNA-binding domain"/>
    <property type="match status" value="1"/>
</dbReference>
<gene>
    <name evidence="5" type="primary">luxR_1</name>
    <name evidence="5" type="ORF">NCTC11978_00467</name>
</gene>
<dbReference type="RefSeq" id="WP_244915214.1">
    <property type="nucleotide sequence ID" value="NZ_UGNY01000001.1"/>
</dbReference>
<dbReference type="SUPFAM" id="SSF46894">
    <property type="entry name" value="C-terminal effector domain of the bipartite response regulators"/>
    <property type="match status" value="1"/>
</dbReference>
<feature type="domain" description="HTH luxR-type" evidence="4">
    <location>
        <begin position="101"/>
        <end position="166"/>
    </location>
</feature>
<dbReference type="PRINTS" id="PR00038">
    <property type="entry name" value="HTHLUXR"/>
</dbReference>
<evidence type="ECO:0000256" key="1">
    <source>
        <dbReference type="ARBA" id="ARBA00023015"/>
    </source>
</evidence>
<dbReference type="PROSITE" id="PS50043">
    <property type="entry name" value="HTH_LUXR_2"/>
    <property type="match status" value="1"/>
</dbReference>
<evidence type="ECO:0000256" key="2">
    <source>
        <dbReference type="ARBA" id="ARBA00023125"/>
    </source>
</evidence>
<reference evidence="5 6" key="1">
    <citation type="submission" date="2018-06" db="EMBL/GenBank/DDBJ databases">
        <authorList>
            <consortium name="Pathogen Informatics"/>
            <person name="Doyle S."/>
        </authorList>
    </citation>
    <scope>NUCLEOTIDE SEQUENCE [LARGE SCALE GENOMIC DNA]</scope>
    <source>
        <strain evidence="5 6">NCTC11978</strain>
    </source>
</reference>
<dbReference type="InterPro" id="IPR016032">
    <property type="entry name" value="Sig_transdc_resp-reg_C-effctor"/>
</dbReference>
<dbReference type="Pfam" id="PF00196">
    <property type="entry name" value="GerE"/>
    <property type="match status" value="1"/>
</dbReference>